<gene>
    <name evidence="1" type="ORF">M5K25_020509</name>
</gene>
<comment type="caution">
    <text evidence="1">The sequence shown here is derived from an EMBL/GenBank/DDBJ whole genome shotgun (WGS) entry which is preliminary data.</text>
</comment>
<protein>
    <submittedName>
        <fullName evidence="1">Uncharacterized protein</fullName>
    </submittedName>
</protein>
<proteinExistence type="predicted"/>
<accession>A0ABD0UA58</accession>
<reference evidence="1 2" key="1">
    <citation type="journal article" date="2024" name="Plant Biotechnol. J.">
        <title>Dendrobium thyrsiflorum genome and its molecular insights into genes involved in important horticultural traits.</title>
        <authorList>
            <person name="Chen B."/>
            <person name="Wang J.Y."/>
            <person name="Zheng P.J."/>
            <person name="Li K.L."/>
            <person name="Liang Y.M."/>
            <person name="Chen X.F."/>
            <person name="Zhang C."/>
            <person name="Zhao X."/>
            <person name="He X."/>
            <person name="Zhang G.Q."/>
            <person name="Liu Z.J."/>
            <person name="Xu Q."/>
        </authorList>
    </citation>
    <scope>NUCLEOTIDE SEQUENCE [LARGE SCALE GENOMIC DNA]</scope>
    <source>
        <strain evidence="1">GZMU011</strain>
    </source>
</reference>
<dbReference type="EMBL" id="JANQDX010000016">
    <property type="protein sequence ID" value="KAL0909623.1"/>
    <property type="molecule type" value="Genomic_DNA"/>
</dbReference>
<name>A0ABD0UA58_DENTH</name>
<dbReference type="Proteomes" id="UP001552299">
    <property type="component" value="Unassembled WGS sequence"/>
</dbReference>
<dbReference type="AlphaFoldDB" id="A0ABD0UA58"/>
<evidence type="ECO:0000313" key="2">
    <source>
        <dbReference type="Proteomes" id="UP001552299"/>
    </source>
</evidence>
<organism evidence="1 2">
    <name type="scientific">Dendrobium thyrsiflorum</name>
    <name type="common">Pinecone-like raceme dendrobium</name>
    <name type="synonym">Orchid</name>
    <dbReference type="NCBI Taxonomy" id="117978"/>
    <lineage>
        <taxon>Eukaryota</taxon>
        <taxon>Viridiplantae</taxon>
        <taxon>Streptophyta</taxon>
        <taxon>Embryophyta</taxon>
        <taxon>Tracheophyta</taxon>
        <taxon>Spermatophyta</taxon>
        <taxon>Magnoliopsida</taxon>
        <taxon>Liliopsida</taxon>
        <taxon>Asparagales</taxon>
        <taxon>Orchidaceae</taxon>
        <taxon>Epidendroideae</taxon>
        <taxon>Malaxideae</taxon>
        <taxon>Dendrobiinae</taxon>
        <taxon>Dendrobium</taxon>
    </lineage>
</organism>
<sequence length="125" mass="14705">MGRRERGGHECKGAKFEREMDNYDQRRVEFEKGGVCYDPRGDEFERRMWEFDERLGGIWRFGRDRSSSRIEDQLYLCCQKFPAKSSVFFAVSPNFFPHFPSTSFTDSMGIAQTSNTYTRLEPKTS</sequence>
<evidence type="ECO:0000313" key="1">
    <source>
        <dbReference type="EMBL" id="KAL0909623.1"/>
    </source>
</evidence>
<keyword evidence="2" id="KW-1185">Reference proteome</keyword>